<name>A0A2A2SIU5_9SPHN</name>
<evidence type="ECO:0000313" key="3">
    <source>
        <dbReference type="Proteomes" id="UP000218151"/>
    </source>
</evidence>
<reference evidence="3" key="1">
    <citation type="submission" date="2017-09" db="EMBL/GenBank/DDBJ databases">
        <authorList>
            <person name="Feng G."/>
            <person name="Zhu H."/>
        </authorList>
    </citation>
    <scope>NUCLEOTIDE SEQUENCE [LARGE SCALE GENOMIC DNA]</scope>
    <source>
        <strain evidence="3">1PNM-20</strain>
    </source>
</reference>
<comment type="caution">
    <text evidence="2">The sequence shown here is derived from an EMBL/GenBank/DDBJ whole genome shotgun (WGS) entry which is preliminary data.</text>
</comment>
<proteinExistence type="predicted"/>
<dbReference type="EMBL" id="NSLI01000002">
    <property type="protein sequence ID" value="PAX09080.1"/>
    <property type="molecule type" value="Genomic_DNA"/>
</dbReference>
<gene>
    <name evidence="2" type="ORF">CKY28_07070</name>
</gene>
<organism evidence="2 3">
    <name type="scientific">Sphingomonas lenta</name>
    <dbReference type="NCBI Taxonomy" id="1141887"/>
    <lineage>
        <taxon>Bacteria</taxon>
        <taxon>Pseudomonadati</taxon>
        <taxon>Pseudomonadota</taxon>
        <taxon>Alphaproteobacteria</taxon>
        <taxon>Sphingomonadales</taxon>
        <taxon>Sphingomonadaceae</taxon>
        <taxon>Sphingomonas</taxon>
    </lineage>
</organism>
<sequence length="61" mass="6797">MGLGMTFMLLAWLKEEREHLLRRLEEVEQELDRLDGTPATEAGMVTASTAAAQLSASNIRH</sequence>
<protein>
    <submittedName>
        <fullName evidence="2">Uncharacterized protein</fullName>
    </submittedName>
</protein>
<accession>A0A2A2SIU5</accession>
<evidence type="ECO:0000313" key="2">
    <source>
        <dbReference type="EMBL" id="PAX09080.1"/>
    </source>
</evidence>
<dbReference type="AlphaFoldDB" id="A0A2A2SIU5"/>
<dbReference type="Proteomes" id="UP000218151">
    <property type="component" value="Unassembled WGS sequence"/>
</dbReference>
<keyword evidence="1" id="KW-0175">Coiled coil</keyword>
<keyword evidence="3" id="KW-1185">Reference proteome</keyword>
<evidence type="ECO:0000256" key="1">
    <source>
        <dbReference type="SAM" id="Coils"/>
    </source>
</evidence>
<feature type="coiled-coil region" evidence="1">
    <location>
        <begin position="10"/>
        <end position="37"/>
    </location>
</feature>